<evidence type="ECO:0000256" key="4">
    <source>
        <dbReference type="ARBA" id="ARBA00022989"/>
    </source>
</evidence>
<evidence type="ECO:0000256" key="6">
    <source>
        <dbReference type="SAM" id="Phobius"/>
    </source>
</evidence>
<dbReference type="Proteomes" id="UP000003856">
    <property type="component" value="Unassembled WGS sequence"/>
</dbReference>
<evidence type="ECO:0000256" key="2">
    <source>
        <dbReference type="ARBA" id="ARBA00022475"/>
    </source>
</evidence>
<name>C5T9L6_ACIDE</name>
<keyword evidence="2" id="KW-1003">Cell membrane</keyword>
<dbReference type="GO" id="GO:0015171">
    <property type="term" value="F:amino acid transmembrane transporter activity"/>
    <property type="evidence" value="ECO:0007669"/>
    <property type="project" value="TreeGrafter"/>
</dbReference>
<keyword evidence="5 6" id="KW-0472">Membrane</keyword>
<dbReference type="RefSeq" id="WP_005799291.1">
    <property type="nucleotide sequence ID" value="NZ_ACQT01000198.1"/>
</dbReference>
<keyword evidence="4 6" id="KW-1133">Transmembrane helix</keyword>
<feature type="transmembrane region" description="Helical" evidence="6">
    <location>
        <begin position="196"/>
        <end position="214"/>
    </location>
</feature>
<feature type="transmembrane region" description="Helical" evidence="6">
    <location>
        <begin position="158"/>
        <end position="184"/>
    </location>
</feature>
<dbReference type="AlphaFoldDB" id="C5T9L6"/>
<feature type="transmembrane region" description="Helical" evidence="6">
    <location>
        <begin position="67"/>
        <end position="87"/>
    </location>
</feature>
<dbReference type="PIRSF" id="PIRSF006324">
    <property type="entry name" value="LeuE"/>
    <property type="match status" value="1"/>
</dbReference>
<dbReference type="PANTHER" id="PTHR30086">
    <property type="entry name" value="ARGININE EXPORTER PROTEIN ARGO"/>
    <property type="match status" value="1"/>
</dbReference>
<dbReference type="Pfam" id="PF01810">
    <property type="entry name" value="LysE"/>
    <property type="match status" value="1"/>
</dbReference>
<feature type="transmembrane region" description="Helical" evidence="6">
    <location>
        <begin position="6"/>
        <end position="30"/>
    </location>
</feature>
<evidence type="ECO:0000313" key="7">
    <source>
        <dbReference type="EMBL" id="EER58834.1"/>
    </source>
</evidence>
<evidence type="ECO:0000256" key="5">
    <source>
        <dbReference type="ARBA" id="ARBA00023136"/>
    </source>
</evidence>
<reference evidence="7 8" key="1">
    <citation type="submission" date="2009-05" db="EMBL/GenBank/DDBJ databases">
        <title>The draft genome of Acidovorax delafieldii 2AN.</title>
        <authorList>
            <consortium name="US DOE Joint Genome Institute (JGI-PGF)"/>
            <person name="Lucas S."/>
            <person name="Copeland A."/>
            <person name="Lapidus A."/>
            <person name="Glavina del Rio T."/>
            <person name="Tice H."/>
            <person name="Bruce D."/>
            <person name="Goodwin L."/>
            <person name="Pitluck S."/>
            <person name="Larimer F."/>
            <person name="Land M.L."/>
            <person name="Hauser L."/>
            <person name="Shelobolina E.S."/>
            <person name="Picardal F."/>
            <person name="Roden E."/>
            <person name="Emerson D."/>
        </authorList>
    </citation>
    <scope>NUCLEOTIDE SEQUENCE [LARGE SCALE GENOMIC DNA]</scope>
    <source>
        <strain evidence="7 8">2AN</strain>
    </source>
</reference>
<keyword evidence="8" id="KW-1185">Reference proteome</keyword>
<dbReference type="PATRIC" id="fig|573060.9.peg.1398"/>
<comment type="caution">
    <text evidence="7">The sequence shown here is derived from an EMBL/GenBank/DDBJ whole genome shotgun (WGS) entry which is preliminary data.</text>
</comment>
<dbReference type="EMBL" id="ACQT01000198">
    <property type="protein sequence ID" value="EER58834.1"/>
    <property type="molecule type" value="Genomic_DNA"/>
</dbReference>
<sequence length="220" mass="22760">MIIETHQLLLFIAAGWLLNLTPGPDVLYIVTHALRSGARAGLVAGLGITAGCFVHVAAAAVGVGALLSASATAFTVLKWVGAAYLLWMGVRMLLSRPGGGNGAAIAAAQSATPVVVSLRSVFLGGFWTNVLNPKVALFFLAFVPQFIAAGTGNKALAFVLLGVLFNVNAIPVNAGWALAAAWMSRRVGAVQRGLHWLDRVAGAMFIGFGLKLALTDRPAS</sequence>
<dbReference type="PANTHER" id="PTHR30086:SF20">
    <property type="entry name" value="ARGININE EXPORTER PROTEIN ARGO-RELATED"/>
    <property type="match status" value="1"/>
</dbReference>
<evidence type="ECO:0000256" key="1">
    <source>
        <dbReference type="ARBA" id="ARBA00004651"/>
    </source>
</evidence>
<dbReference type="InterPro" id="IPR001123">
    <property type="entry name" value="LeuE-type"/>
</dbReference>
<gene>
    <name evidence="7" type="ORF">AcdelDRAFT_3596</name>
</gene>
<feature type="transmembrane region" description="Helical" evidence="6">
    <location>
        <begin position="42"/>
        <end position="61"/>
    </location>
</feature>
<evidence type="ECO:0000313" key="8">
    <source>
        <dbReference type="Proteomes" id="UP000003856"/>
    </source>
</evidence>
<comment type="subcellular location">
    <subcellularLocation>
        <location evidence="1">Cell membrane</location>
        <topology evidence="1">Multi-pass membrane protein</topology>
    </subcellularLocation>
</comment>
<evidence type="ECO:0000256" key="3">
    <source>
        <dbReference type="ARBA" id="ARBA00022692"/>
    </source>
</evidence>
<accession>C5T9L6</accession>
<dbReference type="GO" id="GO:0005886">
    <property type="term" value="C:plasma membrane"/>
    <property type="evidence" value="ECO:0007669"/>
    <property type="project" value="UniProtKB-SubCell"/>
</dbReference>
<keyword evidence="3 6" id="KW-0812">Transmembrane</keyword>
<protein>
    <submittedName>
        <fullName evidence="7">Lysine exporter protein (LYSE/YGGA)</fullName>
    </submittedName>
</protein>
<proteinExistence type="predicted"/>
<organism evidence="7 8">
    <name type="scientific">Acidovorax delafieldii 2AN</name>
    <dbReference type="NCBI Taxonomy" id="573060"/>
    <lineage>
        <taxon>Bacteria</taxon>
        <taxon>Pseudomonadati</taxon>
        <taxon>Pseudomonadota</taxon>
        <taxon>Betaproteobacteria</taxon>
        <taxon>Burkholderiales</taxon>
        <taxon>Comamonadaceae</taxon>
        <taxon>Acidovorax</taxon>
    </lineage>
</organism>